<organism evidence="1">
    <name type="scientific">Ophidiomyces ophidiicola</name>
    <dbReference type="NCBI Taxonomy" id="1387563"/>
    <lineage>
        <taxon>Eukaryota</taxon>
        <taxon>Fungi</taxon>
        <taxon>Dikarya</taxon>
        <taxon>Ascomycota</taxon>
        <taxon>Pezizomycotina</taxon>
        <taxon>Eurotiomycetes</taxon>
        <taxon>Eurotiomycetidae</taxon>
        <taxon>Onygenales</taxon>
        <taxon>Onygenaceae</taxon>
        <taxon>Ophidiomyces</taxon>
    </lineage>
</organism>
<evidence type="ECO:0000313" key="1">
    <source>
        <dbReference type="EMBL" id="KAI2382013.1"/>
    </source>
</evidence>
<dbReference type="EMBL" id="JALBCA010000150">
    <property type="protein sequence ID" value="KAI2382013.1"/>
    <property type="molecule type" value="Genomic_DNA"/>
</dbReference>
<proteinExistence type="predicted"/>
<protein>
    <submittedName>
        <fullName evidence="1">Uncharacterized protein</fullName>
    </submittedName>
</protein>
<reference evidence="1" key="1">
    <citation type="journal article" date="2022" name="bioRxiv">
        <title>Population genetic analysis of Ophidiomyces ophidiicola, the causative agent of snake fungal disease, indicates recent introductions to the USA.</title>
        <authorList>
            <person name="Ladner J.T."/>
            <person name="Palmer J.M."/>
            <person name="Ettinger C.L."/>
            <person name="Stajich J.E."/>
            <person name="Farrell T.M."/>
            <person name="Glorioso B.M."/>
            <person name="Lawson B."/>
            <person name="Price S.J."/>
            <person name="Stengle A.G."/>
            <person name="Grear D.A."/>
            <person name="Lorch J.M."/>
        </authorList>
    </citation>
    <scope>NUCLEOTIDE SEQUENCE</scope>
    <source>
        <strain evidence="1">NWHC 24266-5</strain>
    </source>
</reference>
<sequence>MWWSRLTRGPLNHFRASTTHQISTPSIGPPYTTAVQFMFAGLDVAYTVSTASPRNGGDINLRQLRARIRRKTQDRQHQDHKRHAQHPDDGAVPAQAPRAGPELLLDDEHADGNGDRKGDERGDGADGEQGAHGQLAGEDQQRRQNADGAVDPHRVHGRRRALVDLLPDVRIREAAVARVRVRDSRRGDHAAVAHREAADDGQRENGHGEFPGHHLEEERRPGLRQVRLHHLPDVLDRVCYRHLQKPARNAAKRRREHDGSGRRNVGVGAFFCEMEGGIVSGHGPNHADERHEDGYPVWIGGPLVHFLPDVCRRVEPWGICGPSRDSYKDSDEGEKVES</sequence>
<comment type="caution">
    <text evidence="1">The sequence shown here is derived from an EMBL/GenBank/DDBJ whole genome shotgun (WGS) entry which is preliminary data.</text>
</comment>
<name>A0ACB8UN13_9EURO</name>
<accession>A0ACB8UN13</accession>
<gene>
    <name evidence="1" type="ORF">LOY88_006384</name>
</gene>